<feature type="non-terminal residue" evidence="2">
    <location>
        <position position="94"/>
    </location>
</feature>
<gene>
    <name evidence="2" type="ORF">S01H1_58400</name>
</gene>
<organism evidence="2">
    <name type="scientific">marine sediment metagenome</name>
    <dbReference type="NCBI Taxonomy" id="412755"/>
    <lineage>
        <taxon>unclassified sequences</taxon>
        <taxon>metagenomes</taxon>
        <taxon>ecological metagenomes</taxon>
    </lineage>
</organism>
<dbReference type="InterPro" id="IPR000489">
    <property type="entry name" value="Pterin-binding_dom"/>
</dbReference>
<sequence length="94" mass="10205">MIFIGERINTGFKDIKQAVTDKNPAPLQDWANKQAAAGATFLDVNLGAVSADPADMCWMVETVQEAVETPICIDTNKPEILTEAIKVCRPGMLI</sequence>
<dbReference type="InterPro" id="IPR011005">
    <property type="entry name" value="Dihydropteroate_synth-like_sf"/>
</dbReference>
<feature type="domain" description="Pterin-binding" evidence="1">
    <location>
        <begin position="1"/>
        <end position="94"/>
    </location>
</feature>
<dbReference type="PROSITE" id="PS50972">
    <property type="entry name" value="PTERIN_BINDING"/>
    <property type="match status" value="1"/>
</dbReference>
<dbReference type="Pfam" id="PF00809">
    <property type="entry name" value="Pterin_bind"/>
    <property type="match status" value="1"/>
</dbReference>
<dbReference type="GO" id="GO:0042558">
    <property type="term" value="P:pteridine-containing compound metabolic process"/>
    <property type="evidence" value="ECO:0007669"/>
    <property type="project" value="InterPro"/>
</dbReference>
<accession>X0W7T2</accession>
<dbReference type="SUPFAM" id="SSF51717">
    <property type="entry name" value="Dihydropteroate synthetase-like"/>
    <property type="match status" value="1"/>
</dbReference>
<comment type="caution">
    <text evidence="2">The sequence shown here is derived from an EMBL/GenBank/DDBJ whole genome shotgun (WGS) entry which is preliminary data.</text>
</comment>
<dbReference type="AlphaFoldDB" id="X0W7T2"/>
<proteinExistence type="predicted"/>
<name>X0W7T2_9ZZZZ</name>
<reference evidence="2" key="1">
    <citation type="journal article" date="2014" name="Front. Microbiol.">
        <title>High frequency of phylogenetically diverse reductive dehalogenase-homologous genes in deep subseafloor sedimentary metagenomes.</title>
        <authorList>
            <person name="Kawai M."/>
            <person name="Futagami T."/>
            <person name="Toyoda A."/>
            <person name="Takaki Y."/>
            <person name="Nishi S."/>
            <person name="Hori S."/>
            <person name="Arai W."/>
            <person name="Tsubouchi T."/>
            <person name="Morono Y."/>
            <person name="Uchiyama I."/>
            <person name="Ito T."/>
            <person name="Fujiyama A."/>
            <person name="Inagaki F."/>
            <person name="Takami H."/>
        </authorList>
    </citation>
    <scope>NUCLEOTIDE SEQUENCE</scope>
    <source>
        <strain evidence="2">Expedition CK06-06</strain>
    </source>
</reference>
<dbReference type="Gene3D" id="3.20.20.20">
    <property type="entry name" value="Dihydropteroate synthase-like"/>
    <property type="match status" value="1"/>
</dbReference>
<dbReference type="EMBL" id="BARS01038150">
    <property type="protein sequence ID" value="GAG19322.1"/>
    <property type="molecule type" value="Genomic_DNA"/>
</dbReference>
<evidence type="ECO:0000259" key="1">
    <source>
        <dbReference type="PROSITE" id="PS50972"/>
    </source>
</evidence>
<protein>
    <recommendedName>
        <fullName evidence="1">Pterin-binding domain-containing protein</fullName>
    </recommendedName>
</protein>
<evidence type="ECO:0000313" key="2">
    <source>
        <dbReference type="EMBL" id="GAG19322.1"/>
    </source>
</evidence>